<name>A0ABQ9GF07_9NEOP</name>
<dbReference type="EMBL" id="JARBHB010000013">
    <property type="protein sequence ID" value="KAJ8870028.1"/>
    <property type="molecule type" value="Genomic_DNA"/>
</dbReference>
<protein>
    <submittedName>
        <fullName evidence="2">Uncharacterized protein</fullName>
    </submittedName>
</protein>
<proteinExistence type="predicted"/>
<reference evidence="2 3" key="1">
    <citation type="submission" date="2023-02" db="EMBL/GenBank/DDBJ databases">
        <title>LHISI_Scaffold_Assembly.</title>
        <authorList>
            <person name="Stuart O.P."/>
            <person name="Cleave R."/>
            <person name="Magrath M.J.L."/>
            <person name="Mikheyev A.S."/>
        </authorList>
    </citation>
    <scope>NUCLEOTIDE SEQUENCE [LARGE SCALE GENOMIC DNA]</scope>
    <source>
        <strain evidence="2">Daus_M_001</strain>
        <tissue evidence="2">Leg muscle</tissue>
    </source>
</reference>
<sequence>MRMRRGEYEAAPECMGGGNGTSPRKPADQRHRPARFPHVKIRERPRRESNSSLVQPIRERVMAASKEPTRLFAPALLAATRNLMRVAYRPFTSTKPPPFCSTFDLRRCIFIRRQPDVVRVRPPVVSAARLPGVGVGQKARSATTPPHPRVHRHIPCADRRPVDSVAAGGFRGTCAHPIRTYPPPSNVINAAVPRERRSIKALAGCDTGVGGGYAIPFPGANLAYHVGGRPLSRSNCARGIQSVLINNAAARRASASPLSRITHAVCVRVASRLRFPAGSLPGFHMGTVPDDADGRRVFSGVSRRCFSFARTRARSAGGTDVTALPGQRHVNHVRKSGHRVIIITEAKQPLVAHASETTFLASNMSEYHSPINASW</sequence>
<accession>A0ABQ9GF07</accession>
<organism evidence="2 3">
    <name type="scientific">Dryococelus australis</name>
    <dbReference type="NCBI Taxonomy" id="614101"/>
    <lineage>
        <taxon>Eukaryota</taxon>
        <taxon>Metazoa</taxon>
        <taxon>Ecdysozoa</taxon>
        <taxon>Arthropoda</taxon>
        <taxon>Hexapoda</taxon>
        <taxon>Insecta</taxon>
        <taxon>Pterygota</taxon>
        <taxon>Neoptera</taxon>
        <taxon>Polyneoptera</taxon>
        <taxon>Phasmatodea</taxon>
        <taxon>Verophasmatodea</taxon>
        <taxon>Anareolatae</taxon>
        <taxon>Phasmatidae</taxon>
        <taxon>Eurycanthinae</taxon>
        <taxon>Dryococelus</taxon>
    </lineage>
</organism>
<comment type="caution">
    <text evidence="2">The sequence shown here is derived from an EMBL/GenBank/DDBJ whole genome shotgun (WGS) entry which is preliminary data.</text>
</comment>
<gene>
    <name evidence="2" type="ORF">PR048_029039</name>
</gene>
<evidence type="ECO:0000313" key="2">
    <source>
        <dbReference type="EMBL" id="KAJ8870028.1"/>
    </source>
</evidence>
<evidence type="ECO:0000313" key="3">
    <source>
        <dbReference type="Proteomes" id="UP001159363"/>
    </source>
</evidence>
<keyword evidence="3" id="KW-1185">Reference proteome</keyword>
<dbReference type="Proteomes" id="UP001159363">
    <property type="component" value="Chromosome 12"/>
</dbReference>
<feature type="region of interest" description="Disordered" evidence="1">
    <location>
        <begin position="1"/>
        <end position="35"/>
    </location>
</feature>
<evidence type="ECO:0000256" key="1">
    <source>
        <dbReference type="SAM" id="MobiDB-lite"/>
    </source>
</evidence>